<evidence type="ECO:0000313" key="2">
    <source>
        <dbReference type="EMBL" id="KAK0408808.1"/>
    </source>
</evidence>
<protein>
    <submittedName>
        <fullName evidence="2">Uncharacterized protein</fullName>
    </submittedName>
</protein>
<evidence type="ECO:0000256" key="1">
    <source>
        <dbReference type="SAM" id="MobiDB-lite"/>
    </source>
</evidence>
<proteinExistence type="predicted"/>
<feature type="compositionally biased region" description="Basic and acidic residues" evidence="1">
    <location>
        <begin position="208"/>
        <end position="218"/>
    </location>
</feature>
<comment type="caution">
    <text evidence="2">The sequence shown here is derived from an EMBL/GenBank/DDBJ whole genome shotgun (WGS) entry which is preliminary data.</text>
</comment>
<dbReference type="AlphaFoldDB" id="A0AA39HQ20"/>
<sequence length="250" mass="28161">MDGSLTADDVESILEQKIPLTYRAVNYLLHRKITDRKDICILCPGKLRGNVEVSESVVNSDLQSTRIFLCPILDSENTCILLIYDFTASPARIVTFDSLNEDLTSLRDDITEYGCRLALLLGSDRSSFENAEFITGTCAPDANENASHTWTVHNGIEATKDIGRVSDNVLLGRQNINRIRNALRSSLENDATYAALVQSVKDKKKVKQQTEKKQEPSKKQLQRYDIPKLFEEISHLLPKSDFLKQAGERK</sequence>
<evidence type="ECO:0000313" key="3">
    <source>
        <dbReference type="Proteomes" id="UP001175271"/>
    </source>
</evidence>
<feature type="region of interest" description="Disordered" evidence="1">
    <location>
        <begin position="205"/>
        <end position="224"/>
    </location>
</feature>
<accession>A0AA39HQ20</accession>
<reference evidence="2" key="1">
    <citation type="submission" date="2023-06" db="EMBL/GenBank/DDBJ databases">
        <title>Genomic analysis of the entomopathogenic nematode Steinernema hermaphroditum.</title>
        <authorList>
            <person name="Schwarz E.M."/>
            <person name="Heppert J.K."/>
            <person name="Baniya A."/>
            <person name="Schwartz H.T."/>
            <person name="Tan C.-H."/>
            <person name="Antoshechkin I."/>
            <person name="Sternberg P.W."/>
            <person name="Goodrich-Blair H."/>
            <person name="Dillman A.R."/>
        </authorList>
    </citation>
    <scope>NUCLEOTIDE SEQUENCE</scope>
    <source>
        <strain evidence="2">PS9179</strain>
        <tissue evidence="2">Whole animal</tissue>
    </source>
</reference>
<organism evidence="2 3">
    <name type="scientific">Steinernema hermaphroditum</name>
    <dbReference type="NCBI Taxonomy" id="289476"/>
    <lineage>
        <taxon>Eukaryota</taxon>
        <taxon>Metazoa</taxon>
        <taxon>Ecdysozoa</taxon>
        <taxon>Nematoda</taxon>
        <taxon>Chromadorea</taxon>
        <taxon>Rhabditida</taxon>
        <taxon>Tylenchina</taxon>
        <taxon>Panagrolaimomorpha</taxon>
        <taxon>Strongyloidoidea</taxon>
        <taxon>Steinernematidae</taxon>
        <taxon>Steinernema</taxon>
    </lineage>
</organism>
<keyword evidence="3" id="KW-1185">Reference proteome</keyword>
<name>A0AA39HQ20_9BILA</name>
<dbReference type="EMBL" id="JAUCMV010000003">
    <property type="protein sequence ID" value="KAK0408808.1"/>
    <property type="molecule type" value="Genomic_DNA"/>
</dbReference>
<gene>
    <name evidence="2" type="ORF">QR680_004172</name>
</gene>
<dbReference type="Proteomes" id="UP001175271">
    <property type="component" value="Unassembled WGS sequence"/>
</dbReference>